<accession>A0A382P0Z4</accession>
<dbReference type="EMBL" id="UINC01104139">
    <property type="protein sequence ID" value="SVC67069.1"/>
    <property type="molecule type" value="Genomic_DNA"/>
</dbReference>
<feature type="non-terminal residue" evidence="1">
    <location>
        <position position="179"/>
    </location>
</feature>
<reference evidence="1" key="1">
    <citation type="submission" date="2018-05" db="EMBL/GenBank/DDBJ databases">
        <authorList>
            <person name="Lanie J.A."/>
            <person name="Ng W.-L."/>
            <person name="Kazmierczak K.M."/>
            <person name="Andrzejewski T.M."/>
            <person name="Davidsen T.M."/>
            <person name="Wayne K.J."/>
            <person name="Tettelin H."/>
            <person name="Glass J.I."/>
            <person name="Rusch D."/>
            <person name="Podicherti R."/>
            <person name="Tsui H.-C.T."/>
            <person name="Winkler M.E."/>
        </authorList>
    </citation>
    <scope>NUCLEOTIDE SEQUENCE</scope>
</reference>
<dbReference type="AlphaFoldDB" id="A0A382P0Z4"/>
<organism evidence="1">
    <name type="scientific">marine metagenome</name>
    <dbReference type="NCBI Taxonomy" id="408172"/>
    <lineage>
        <taxon>unclassified sequences</taxon>
        <taxon>metagenomes</taxon>
        <taxon>ecological metagenomes</taxon>
    </lineage>
</organism>
<proteinExistence type="predicted"/>
<sequence length="179" mass="20664">MQSRPAGGLRRRIIYNNDGDDLAIVAYRDSEGSVTKISSEHPYPHRYQSVDEFLGKRMKGKIDGTQVDSIFYCGFAGEPNWEFPSKNLSALGPDPLKHVVDYAHENGMEFVYSLRMNDIHHAVHTGSYRWSPFRRKNLHLLQGNVDGKWFDRKVWPWARGLTGLYPEYEHPLAEVLENE</sequence>
<protein>
    <submittedName>
        <fullName evidence="1">Uncharacterized protein</fullName>
    </submittedName>
</protein>
<evidence type="ECO:0000313" key="1">
    <source>
        <dbReference type="EMBL" id="SVC67069.1"/>
    </source>
</evidence>
<gene>
    <name evidence="1" type="ORF">METZ01_LOCUS319923</name>
</gene>
<name>A0A382P0Z4_9ZZZZ</name>